<dbReference type="SUPFAM" id="SSF82171">
    <property type="entry name" value="DPP6 N-terminal domain-like"/>
    <property type="match status" value="1"/>
</dbReference>
<dbReference type="InterPro" id="IPR058056">
    <property type="entry name" value="WH_TANC1/2"/>
</dbReference>
<name>A0ABN8RMZ9_9CNID</name>
<comment type="caution">
    <text evidence="5">The sequence shown here is derived from an EMBL/GenBank/DDBJ whole genome shotgun (WGS) entry which is preliminary data.</text>
</comment>
<gene>
    <name evidence="5" type="ORF">PLOB_00023805</name>
</gene>
<reference evidence="5 6" key="1">
    <citation type="submission" date="2022-05" db="EMBL/GenBank/DDBJ databases">
        <authorList>
            <consortium name="Genoscope - CEA"/>
            <person name="William W."/>
        </authorList>
    </citation>
    <scope>NUCLEOTIDE SEQUENCE [LARGE SCALE GENOMIC DNA]</scope>
</reference>
<organism evidence="5 6">
    <name type="scientific">Porites lobata</name>
    <dbReference type="NCBI Taxonomy" id="104759"/>
    <lineage>
        <taxon>Eukaryota</taxon>
        <taxon>Metazoa</taxon>
        <taxon>Cnidaria</taxon>
        <taxon>Anthozoa</taxon>
        <taxon>Hexacorallia</taxon>
        <taxon>Scleractinia</taxon>
        <taxon>Fungiina</taxon>
        <taxon>Poritidae</taxon>
        <taxon>Porites</taxon>
    </lineage>
</organism>
<evidence type="ECO:0000256" key="3">
    <source>
        <dbReference type="SAM" id="MobiDB-lite"/>
    </source>
</evidence>
<dbReference type="InterPro" id="IPR027417">
    <property type="entry name" value="P-loop_NTPase"/>
</dbReference>
<proteinExistence type="predicted"/>
<protein>
    <recommendedName>
        <fullName evidence="4">NACHT domain-containing protein</fullName>
    </recommendedName>
</protein>
<accession>A0ABN8RMZ9</accession>
<dbReference type="Gene3D" id="3.40.50.300">
    <property type="entry name" value="P-loop containing nucleotide triphosphate hydrolases"/>
    <property type="match status" value="1"/>
</dbReference>
<feature type="region of interest" description="Disordered" evidence="3">
    <location>
        <begin position="242"/>
        <end position="263"/>
    </location>
</feature>
<dbReference type="Gene3D" id="2.130.10.10">
    <property type="entry name" value="YVTN repeat-like/Quinoprotein amine dehydrogenase"/>
    <property type="match status" value="2"/>
</dbReference>
<feature type="coiled-coil region" evidence="2">
    <location>
        <begin position="404"/>
        <end position="442"/>
    </location>
</feature>
<dbReference type="InterPro" id="IPR011047">
    <property type="entry name" value="Quinoprotein_ADH-like_sf"/>
</dbReference>
<evidence type="ECO:0000313" key="6">
    <source>
        <dbReference type="Proteomes" id="UP001159405"/>
    </source>
</evidence>
<dbReference type="SUPFAM" id="SSF50998">
    <property type="entry name" value="Quinoprotein alcohol dehydrogenase-like"/>
    <property type="match status" value="1"/>
</dbReference>
<dbReference type="EMBL" id="CALNXK010000281">
    <property type="protein sequence ID" value="CAH3180642.1"/>
    <property type="molecule type" value="Genomic_DNA"/>
</dbReference>
<dbReference type="Pfam" id="PF18738">
    <property type="entry name" value="HEPN_DZIP3"/>
    <property type="match status" value="1"/>
</dbReference>
<dbReference type="Pfam" id="PF25521">
    <property type="entry name" value="WHD_TANC1"/>
    <property type="match status" value="1"/>
</dbReference>
<dbReference type="PANTHER" id="PTHR10039">
    <property type="entry name" value="AMELOGENIN"/>
    <property type="match status" value="1"/>
</dbReference>
<keyword evidence="6" id="KW-1185">Reference proteome</keyword>
<keyword evidence="2" id="KW-0175">Coiled coil</keyword>
<feature type="compositionally biased region" description="Basic and acidic residues" evidence="3">
    <location>
        <begin position="243"/>
        <end position="263"/>
    </location>
</feature>
<dbReference type="InterPro" id="IPR015943">
    <property type="entry name" value="WD40/YVTN_repeat-like_dom_sf"/>
</dbReference>
<evidence type="ECO:0000313" key="5">
    <source>
        <dbReference type="EMBL" id="CAH3180642.1"/>
    </source>
</evidence>
<dbReference type="InterPro" id="IPR041249">
    <property type="entry name" value="HEPN_DZIP3"/>
</dbReference>
<keyword evidence="1" id="KW-0677">Repeat</keyword>
<evidence type="ECO:0000256" key="1">
    <source>
        <dbReference type="ARBA" id="ARBA00022737"/>
    </source>
</evidence>
<dbReference type="InterPro" id="IPR056884">
    <property type="entry name" value="NPHP3-like_N"/>
</dbReference>
<dbReference type="InterPro" id="IPR007111">
    <property type="entry name" value="NACHT_NTPase"/>
</dbReference>
<evidence type="ECO:0000256" key="2">
    <source>
        <dbReference type="SAM" id="Coils"/>
    </source>
</evidence>
<dbReference type="SUPFAM" id="SSF52540">
    <property type="entry name" value="P-loop containing nucleoside triphosphate hydrolases"/>
    <property type="match status" value="1"/>
</dbReference>
<dbReference type="PROSITE" id="PS50837">
    <property type="entry name" value="NACHT"/>
    <property type="match status" value="1"/>
</dbReference>
<evidence type="ECO:0000259" key="4">
    <source>
        <dbReference type="PROSITE" id="PS50837"/>
    </source>
</evidence>
<dbReference type="Pfam" id="PF24883">
    <property type="entry name" value="NPHP3_N"/>
    <property type="match status" value="1"/>
</dbReference>
<sequence>MATARPSPLASSVEKTNGNKLSRLLIDGGTTVLKNIFDYYHPPANLAGNLSSKCIHSILTRLRHRNILNGSQWDKLFPGGGTPNSINFDITLLFLLLTNICGLSPPLSGSWHKMPPASDTSREANLARMKYYRNVLYGHVATTGIQTSVFDVKWKEISSVLVSLGLSQSEVDRLKREPCGEDYVSAVTEWMKNDEEIQFQLKNLLTKQQQVLQTQKEDHRTLHDTRQIVGKVQETQIEASKLQQKDHKTLQDTHQTVRQDHKTLQDTYQTVRQVEQTQMEASKLHKEDHKTLQDTYQTVRQVEQTQMEASKLHKEDHKTLQDTYQTVRQVEQTQMEASKLHKEDHKTLQDTNQTVGRVEQTFQHTHQAVGNLQQVQKEAVKLQKEDHTILQDTRQAVEGVQRSIQDTKQMLREVRRTQQESQQKIKYEAANAEERRDKAKEDEALKKLAKVNTEGVIQYHSGKYQEGTRLHIFEKIKLWLDDLTSENRVMVISGDAGMGKSVIAAVVCQRMQHAGRLSGSHFCQHNKERYRNPKVMLQSLACQLCDVLPEYKSELVEKLSRNLGVDMNSLEVQELFEFLFEEPLCGVGDPGRNLLLVIDGLDESEYQGRNQLLEVIANHFCTLPSWVRFCVTARPEVNIAGRLKKFNPVQLKQDDEENVKDIRLFLERQLSNVIQSGVKEVVISELARKAAGHILYAYLMADFINKNFSSFTPEDLGRTLPSGVSSVYQNYFERLERELKSIEELTISADQFFTFLSAFAAAKEPLPLDFVSKMLRSDAKSPACHPKVRKAIECISTLLPVQDGCIHFFHKSVKDWLTDRTAYGQHSLSVDEKQGHRLLSQLCSGELNDVKNKGVHGTDLSDTAKYALQHGVYHMLESEESTEASSFKEIVENYVIDFEIIFAKLCVNDTTSSEDIILVQEHELYQALSGKSKRTLSTLMFLLRKYFERLTKLPSTFLQVMMNEGGKDCAGKAKELLHNKYHEIPYMKFADERAAKEEISGIQAVFRCTSQVACFDISPQQDFMVCECMDGTIQFWSLQTGKFMWKRPVMVEKRYVESRGAYRMMPNTSVLSCYRSVVFHSSEPIVLPGILSHAYSTNGDLLALFPNSNCRFTVCSVNGDSMITDSPGDAKCLALWSLRSGEEITRTVRDENVLSFAWSPDGKLLMISHFSGLCLVDASNCFETLAKVTSIRPYGMITFAPNLEFLFCWRNEVSFRKDPYMFRTYHRLYLDELSKGIFVLNIDDDAVVDSEPWDDESSSKGGFLMGDLMSYFFRSFEFLEEERAFTFVLNKQRVLRMSPGNNCITMFSPDRLKIARTMSCTNLRHVAFALDGKTVYGVAERNKAVVSFDVSSGKPKGKKEIDTCDLRFPNPPFIAANNLENFVCLVPVNNGVVLKHRGIAVQLWNFELSQQVQSWPSLWDVMYIMPVTDRCLACVGRRVEVSILDTSSGDIVKTIPICHRSHNRYESTYQFRFTQVIVCNRKYQLLSIARDSVQLSDDERCLWNRPWKSSLLDSWKLQGMFSPTEEFVLIPAETCQCRQEVHVLDASSGNTLRTLCTVDHVFNWAFVSDEECVIGCQNISESFSLQLFNVRTGDFLTVLDADSRPTCLASFLQTSLIAVGLSDSKRMCSIIEVRLPRDKVNFEAPVSQSSTPGEEDSFAMCKPLCKLF</sequence>
<dbReference type="Proteomes" id="UP001159405">
    <property type="component" value="Unassembled WGS sequence"/>
</dbReference>
<feature type="domain" description="NACHT" evidence="4">
    <location>
        <begin position="488"/>
        <end position="635"/>
    </location>
</feature>